<comment type="caution">
    <text evidence="2">The sequence shown here is derived from an EMBL/GenBank/DDBJ whole genome shotgun (WGS) entry which is preliminary data.</text>
</comment>
<protein>
    <submittedName>
        <fullName evidence="2">Uncharacterized protein</fullName>
    </submittedName>
</protein>
<gene>
    <name evidence="2" type="ORF">QQF64_007004</name>
</gene>
<name>A0ABR3M9H4_9TELE</name>
<accession>A0ABR3M9H4</accession>
<keyword evidence="3" id="KW-1185">Reference proteome</keyword>
<feature type="region of interest" description="Disordered" evidence="1">
    <location>
        <begin position="25"/>
        <end position="49"/>
    </location>
</feature>
<sequence length="112" mass="12213">MHQDDGVYNMSHMSALNTYPQGLLQASLDNTNATPPPIPPHPSRTQYPAVLTPSPLFKDQTSISAQAVSDDLITLASPLRIQLLLTVHQQFTIYSPSSAVCETAVWAIAKLR</sequence>
<evidence type="ECO:0000256" key="1">
    <source>
        <dbReference type="SAM" id="MobiDB-lite"/>
    </source>
</evidence>
<evidence type="ECO:0000313" key="3">
    <source>
        <dbReference type="Proteomes" id="UP001558613"/>
    </source>
</evidence>
<evidence type="ECO:0000313" key="2">
    <source>
        <dbReference type="EMBL" id="KAL1261739.1"/>
    </source>
</evidence>
<proteinExistence type="predicted"/>
<reference evidence="2 3" key="1">
    <citation type="submission" date="2023-09" db="EMBL/GenBank/DDBJ databases">
        <authorList>
            <person name="Wang M."/>
        </authorList>
    </citation>
    <scope>NUCLEOTIDE SEQUENCE [LARGE SCALE GENOMIC DNA]</scope>
    <source>
        <strain evidence="2">GT-2023</strain>
        <tissue evidence="2">Liver</tissue>
    </source>
</reference>
<organism evidence="2 3">
    <name type="scientific">Cirrhinus molitorella</name>
    <name type="common">mud carp</name>
    <dbReference type="NCBI Taxonomy" id="172907"/>
    <lineage>
        <taxon>Eukaryota</taxon>
        <taxon>Metazoa</taxon>
        <taxon>Chordata</taxon>
        <taxon>Craniata</taxon>
        <taxon>Vertebrata</taxon>
        <taxon>Euteleostomi</taxon>
        <taxon>Actinopterygii</taxon>
        <taxon>Neopterygii</taxon>
        <taxon>Teleostei</taxon>
        <taxon>Ostariophysi</taxon>
        <taxon>Cypriniformes</taxon>
        <taxon>Cyprinidae</taxon>
        <taxon>Labeoninae</taxon>
        <taxon>Labeonini</taxon>
        <taxon>Cirrhinus</taxon>
    </lineage>
</organism>
<dbReference type="EMBL" id="JAYMGO010000014">
    <property type="protein sequence ID" value="KAL1261739.1"/>
    <property type="molecule type" value="Genomic_DNA"/>
</dbReference>
<dbReference type="Proteomes" id="UP001558613">
    <property type="component" value="Unassembled WGS sequence"/>
</dbReference>